<dbReference type="InterPro" id="IPR016035">
    <property type="entry name" value="Acyl_Trfase/lysoPLipase"/>
</dbReference>
<dbReference type="PROSITE" id="PS00606">
    <property type="entry name" value="KS3_1"/>
    <property type="match status" value="1"/>
</dbReference>
<dbReference type="FunFam" id="3.40.47.10:FF:000019">
    <property type="entry name" value="Polyketide synthase type I"/>
    <property type="match status" value="1"/>
</dbReference>
<dbReference type="Proteomes" id="UP000199691">
    <property type="component" value="Unassembled WGS sequence"/>
</dbReference>
<keyword evidence="9" id="KW-1185">Reference proteome</keyword>
<accession>A0A1H0VMH8</accession>
<dbReference type="InterPro" id="IPR014030">
    <property type="entry name" value="Ketoacyl_synth_N"/>
</dbReference>
<dbReference type="InterPro" id="IPR050091">
    <property type="entry name" value="PKS_NRPS_Biosynth_Enz"/>
</dbReference>
<dbReference type="PRINTS" id="PR00080">
    <property type="entry name" value="SDRFAMILY"/>
</dbReference>
<dbReference type="SMART" id="SM00827">
    <property type="entry name" value="PKS_AT"/>
    <property type="match status" value="1"/>
</dbReference>
<dbReference type="InterPro" id="IPR057326">
    <property type="entry name" value="KR_dom"/>
</dbReference>
<dbReference type="InterPro" id="IPR002347">
    <property type="entry name" value="SDR_fam"/>
</dbReference>
<dbReference type="PRINTS" id="PR00081">
    <property type="entry name" value="GDHRDH"/>
</dbReference>
<evidence type="ECO:0000256" key="1">
    <source>
        <dbReference type="ARBA" id="ARBA00022450"/>
    </source>
</evidence>
<dbReference type="Pfam" id="PF21089">
    <property type="entry name" value="PKS_DH_N"/>
    <property type="match status" value="1"/>
</dbReference>
<dbReference type="PANTHER" id="PTHR43775">
    <property type="entry name" value="FATTY ACID SYNTHASE"/>
    <property type="match status" value="1"/>
</dbReference>
<dbReference type="GO" id="GO:0006633">
    <property type="term" value="P:fatty acid biosynthetic process"/>
    <property type="evidence" value="ECO:0007669"/>
    <property type="project" value="InterPro"/>
</dbReference>
<evidence type="ECO:0000313" key="9">
    <source>
        <dbReference type="Proteomes" id="UP000199691"/>
    </source>
</evidence>
<dbReference type="InterPro" id="IPR014043">
    <property type="entry name" value="Acyl_transferase_dom"/>
</dbReference>
<evidence type="ECO:0000256" key="3">
    <source>
        <dbReference type="ARBA" id="ARBA00022679"/>
    </source>
</evidence>
<dbReference type="Gene3D" id="3.10.129.110">
    <property type="entry name" value="Polyketide synthase dehydratase"/>
    <property type="match status" value="1"/>
</dbReference>
<dbReference type="Gene3D" id="3.30.70.3290">
    <property type="match status" value="1"/>
</dbReference>
<dbReference type="GO" id="GO:0004315">
    <property type="term" value="F:3-oxoacyl-[acyl-carrier-protein] synthase activity"/>
    <property type="evidence" value="ECO:0007669"/>
    <property type="project" value="InterPro"/>
</dbReference>
<feature type="active site" description="Proton donor; for dehydratase activity" evidence="4">
    <location>
        <position position="957"/>
    </location>
</feature>
<dbReference type="STRING" id="641025.SAMN05421507_1153"/>
<dbReference type="InterPro" id="IPR018201">
    <property type="entry name" value="Ketoacyl_synth_AS"/>
</dbReference>
<dbReference type="Pfam" id="PF00106">
    <property type="entry name" value="adh_short"/>
    <property type="match status" value="1"/>
</dbReference>
<dbReference type="RefSeq" id="WP_090101987.1">
    <property type="nucleotide sequence ID" value="NZ_FNIX01000015.1"/>
</dbReference>
<dbReference type="GO" id="GO:0031177">
    <property type="term" value="F:phosphopantetheine binding"/>
    <property type="evidence" value="ECO:0007669"/>
    <property type="project" value="InterPro"/>
</dbReference>
<dbReference type="Pfam" id="PF00698">
    <property type="entry name" value="Acyl_transf_1"/>
    <property type="match status" value="1"/>
</dbReference>
<dbReference type="PANTHER" id="PTHR43775:SF51">
    <property type="entry name" value="INACTIVE PHENOLPHTHIOCEROL SYNTHESIS POLYKETIDE SYNTHASE TYPE I PKS1-RELATED"/>
    <property type="match status" value="1"/>
</dbReference>
<dbReference type="SUPFAM" id="SSF47336">
    <property type="entry name" value="ACP-like"/>
    <property type="match status" value="1"/>
</dbReference>
<dbReference type="CDD" id="cd00833">
    <property type="entry name" value="PKS"/>
    <property type="match status" value="1"/>
</dbReference>
<feature type="region of interest" description="C-terminal hotdog fold" evidence="4">
    <location>
        <begin position="900"/>
        <end position="1035"/>
    </location>
</feature>
<evidence type="ECO:0000256" key="2">
    <source>
        <dbReference type="ARBA" id="ARBA00022553"/>
    </source>
</evidence>
<dbReference type="InterPro" id="IPR032821">
    <property type="entry name" value="PKS_assoc"/>
</dbReference>
<dbReference type="InterPro" id="IPR014031">
    <property type="entry name" value="Ketoacyl_synth_C"/>
</dbReference>
<dbReference type="InterPro" id="IPR020807">
    <property type="entry name" value="PKS_DH"/>
</dbReference>
<dbReference type="CDD" id="cd05233">
    <property type="entry name" value="SDR_c"/>
    <property type="match status" value="1"/>
</dbReference>
<dbReference type="InterPro" id="IPR049552">
    <property type="entry name" value="PKS_DH_N"/>
</dbReference>
<dbReference type="Gene3D" id="3.40.47.10">
    <property type="match status" value="1"/>
</dbReference>
<feature type="domain" description="Ketosynthase family 3 (KS3)" evidence="6">
    <location>
        <begin position="33"/>
        <end position="457"/>
    </location>
</feature>
<dbReference type="InterPro" id="IPR049900">
    <property type="entry name" value="PKS_mFAS_DH"/>
</dbReference>
<dbReference type="Pfam" id="PF00109">
    <property type="entry name" value="ketoacyl-synt"/>
    <property type="match status" value="1"/>
</dbReference>
<dbReference type="SUPFAM" id="SSF52151">
    <property type="entry name" value="FabD/lysophospholipase-like"/>
    <property type="match status" value="1"/>
</dbReference>
<gene>
    <name evidence="8" type="ORF">SAMN05421507_1153</name>
</gene>
<dbReference type="InterPro" id="IPR036291">
    <property type="entry name" value="NAD(P)-bd_dom_sf"/>
</dbReference>
<evidence type="ECO:0000256" key="4">
    <source>
        <dbReference type="PROSITE-ProRule" id="PRU01363"/>
    </source>
</evidence>
<dbReference type="Pfam" id="PF16197">
    <property type="entry name" value="KAsynt_C_assoc"/>
    <property type="match status" value="1"/>
</dbReference>
<evidence type="ECO:0000259" key="5">
    <source>
        <dbReference type="PROSITE" id="PS50075"/>
    </source>
</evidence>
<dbReference type="Pfam" id="PF14765">
    <property type="entry name" value="PS-DH"/>
    <property type="match status" value="1"/>
</dbReference>
<dbReference type="InterPro" id="IPR042104">
    <property type="entry name" value="PKS_dehydratase_sf"/>
</dbReference>
<protein>
    <submittedName>
        <fullName evidence="8">Phosphopantetheine attachment site</fullName>
    </submittedName>
</protein>
<sequence length="1440" mass="150633">MSNDDKLRSAVKKLAVDLHQTRKELRAVKDRASEPIAVVGMACRFPGGVRSPEDLWQVLVQERDVTSEFPDDRGWDLETLYDADPAKSGSSYARRGGFLDGVADFDAPFFGISPKEALAMDPQQRLLLETSWEAVESSGLDPRSLRGKQVGVYAGVMYHDYGPPSHLAPPDVEGQLTIGIAGSIASGRVSYVLGLEGPTSTVDTACSSSLVTLHLAARALRSGECTMALAGGVTVMATPGSFTEFSRLRALAPDGRCKPFSDDADGMAWGEGAGMLLLERLSDARANGHPVLAVVRGTAMNSDGASSGLTAPSGPAQQRVIRAALEDAGLTSGQIDAVEAHSPGTQLGDSIEVQALDAVFGSSRDRPVLLGSVKSNLGHTQAAAGVAGVIKMVQSLRHGVLPRSLHISRPTSHLDWSTSQLELLTEAKPWQRGAEPRRAGVSAFAISGANAHVVLEEAPEGEQPPVERVATPFVLSGRTAQALRLQAGRLREHLIAHPGLHPGDVAVSLTGRTQFRHRALVAGEDPLAGLGALAAGETAPGVRTGVAGSVPVEVVFPGHGPGVELGRELHDAHPVFAEAFDTACQAFDALLGRPLRPVALEEPEQAREIRFALPVLFAFEVAQFRLLRSWGVRPGRLRGEGVGEIAAAHVAGLLALPDAARLVTAMTVSAAEFARTGESVGYRGLSSPLVRDLASVAGWSAAAEPDAPANRVELGAATARRARLCAALAALFVDGAEVDLAAAFAGTGTTVPLPTYAFQRRRYWIDGVAAAGDSALLTSSVDLATGGSLHTGHVSVERQSWLNDHRVGGEVVVPGTALLDLVLRTDPSARVAEMVFTAPITAPAEVQLQLSTPDENGDRAVAVHSRASAESPWTQNARATVTGASAAPAPLAGVWPPADAVPVPVSGLHDLLAGRGLSCGPAFRGLEALWRRDDELFLEVRSPLGAGEHLVHPALLDAALHPLALGFLLPDSAGARLPFSWSGVEVHTAGATALRVRMTATGEDSVSLTAWDGTGAPVLTADELVARPVVLTAAGTGVEVPHRVEWVPAPPVAADDCVRPESILSTVDGTAPLPLRVRTVLGTATPRLTGLGADELVDAITATAADLLGCAVEDISPDVALFEIGLTSLSALGLRNWIERESGLSLPVTTIFDHPAPQALAKHLRQRFEAPAAPATSAPVSLAGTTVLLTGATGGLGRLFAETLAEAGANLVLTGRDGTALAGVAEHVRALGGQVRHEIVDVMDAERMSAAVQRAVDTFGKVDVLVNNAGVSGPMGPMWETDEGEWWRAMEVNVRGTLKVCRAVLPGMVSRGAGRIINVVSSAGRHRWPNLSSYSVSKAALIKVADNLDPELHGTGVSVFSFHPGLVDLGLTKQHLDRGPTGDAWGDQVREWLSEQREHGRFSAPEQAVRLLLTLASGAADSLSGRYLTPDDDLRALLGD</sequence>
<reference evidence="9" key="1">
    <citation type="submission" date="2016-10" db="EMBL/GenBank/DDBJ databases">
        <authorList>
            <person name="Varghese N."/>
            <person name="Submissions S."/>
        </authorList>
    </citation>
    <scope>NUCLEOTIDE SEQUENCE [LARGE SCALE GENOMIC DNA]</scope>
    <source>
        <strain evidence="9">CGMCC 4.6609</strain>
    </source>
</reference>
<dbReference type="SMART" id="SM00823">
    <property type="entry name" value="PKS_PP"/>
    <property type="match status" value="1"/>
</dbReference>
<keyword evidence="2" id="KW-0597">Phosphoprotein</keyword>
<dbReference type="InterPro" id="IPR049551">
    <property type="entry name" value="PKS_DH_C"/>
</dbReference>
<keyword evidence="3" id="KW-0808">Transferase</keyword>
<dbReference type="InterPro" id="IPR001227">
    <property type="entry name" value="Ac_transferase_dom_sf"/>
</dbReference>
<dbReference type="SMART" id="SM00826">
    <property type="entry name" value="PKS_DH"/>
    <property type="match status" value="1"/>
</dbReference>
<dbReference type="InterPro" id="IPR020841">
    <property type="entry name" value="PKS_Beta-ketoAc_synthase_dom"/>
</dbReference>
<dbReference type="Gene3D" id="3.40.366.10">
    <property type="entry name" value="Malonyl-Coenzyme A Acyl Carrier Protein, domain 2"/>
    <property type="match status" value="1"/>
</dbReference>
<feature type="domain" description="PKS/mFAS DH" evidence="7">
    <location>
        <begin position="774"/>
        <end position="1035"/>
    </location>
</feature>
<dbReference type="Gene3D" id="3.40.50.720">
    <property type="entry name" value="NAD(P)-binding Rossmann-like Domain"/>
    <property type="match status" value="1"/>
</dbReference>
<proteinExistence type="predicted"/>
<dbReference type="InterPro" id="IPR016039">
    <property type="entry name" value="Thiolase-like"/>
</dbReference>
<feature type="domain" description="Carrier" evidence="5">
    <location>
        <begin position="1091"/>
        <end position="1168"/>
    </location>
</feature>
<dbReference type="Pfam" id="PF00550">
    <property type="entry name" value="PP-binding"/>
    <property type="match status" value="1"/>
</dbReference>
<dbReference type="Pfam" id="PF02801">
    <property type="entry name" value="Ketoacyl-synt_C"/>
    <property type="match status" value="1"/>
</dbReference>
<organism evidence="8 9">
    <name type="scientific">Lentzea jiangxiensis</name>
    <dbReference type="NCBI Taxonomy" id="641025"/>
    <lineage>
        <taxon>Bacteria</taxon>
        <taxon>Bacillati</taxon>
        <taxon>Actinomycetota</taxon>
        <taxon>Actinomycetes</taxon>
        <taxon>Pseudonocardiales</taxon>
        <taxon>Pseudonocardiaceae</taxon>
        <taxon>Lentzea</taxon>
    </lineage>
</organism>
<name>A0A1H0VMH8_9PSEU</name>
<dbReference type="PROSITE" id="PS52019">
    <property type="entry name" value="PKS_MFAS_DH"/>
    <property type="match status" value="1"/>
</dbReference>
<keyword evidence="1" id="KW-0596">Phosphopantetheine</keyword>
<dbReference type="SUPFAM" id="SSF53901">
    <property type="entry name" value="Thiolase-like"/>
    <property type="match status" value="1"/>
</dbReference>
<dbReference type="SMART" id="SM00822">
    <property type="entry name" value="PKS_KR"/>
    <property type="match status" value="1"/>
</dbReference>
<dbReference type="InterPro" id="IPR036736">
    <property type="entry name" value="ACP-like_sf"/>
</dbReference>
<evidence type="ECO:0000313" key="8">
    <source>
        <dbReference type="EMBL" id="SDP79650.1"/>
    </source>
</evidence>
<dbReference type="Gene3D" id="1.10.1200.10">
    <property type="entry name" value="ACP-like"/>
    <property type="match status" value="1"/>
</dbReference>
<dbReference type="SMART" id="SM01294">
    <property type="entry name" value="PKS_PP_betabranch"/>
    <property type="match status" value="1"/>
</dbReference>
<dbReference type="InterPro" id="IPR020806">
    <property type="entry name" value="PKS_PP-bd"/>
</dbReference>
<feature type="active site" description="Proton acceptor; for dehydratase activity" evidence="4">
    <location>
        <position position="805"/>
    </location>
</feature>
<feature type="region of interest" description="N-terminal hotdog fold" evidence="4">
    <location>
        <begin position="774"/>
        <end position="888"/>
    </location>
</feature>
<evidence type="ECO:0000259" key="7">
    <source>
        <dbReference type="PROSITE" id="PS52019"/>
    </source>
</evidence>
<dbReference type="EMBL" id="FNIX01000015">
    <property type="protein sequence ID" value="SDP79650.1"/>
    <property type="molecule type" value="Genomic_DNA"/>
</dbReference>
<dbReference type="InterPro" id="IPR009081">
    <property type="entry name" value="PP-bd_ACP"/>
</dbReference>
<dbReference type="SUPFAM" id="SSF51735">
    <property type="entry name" value="NAD(P)-binding Rossmann-fold domains"/>
    <property type="match status" value="1"/>
</dbReference>
<dbReference type="OrthoDB" id="3653264at2"/>
<dbReference type="GO" id="GO:0004312">
    <property type="term" value="F:fatty acid synthase activity"/>
    <property type="evidence" value="ECO:0007669"/>
    <property type="project" value="TreeGrafter"/>
</dbReference>
<dbReference type="SMART" id="SM00825">
    <property type="entry name" value="PKS_KS"/>
    <property type="match status" value="1"/>
</dbReference>
<evidence type="ECO:0000259" key="6">
    <source>
        <dbReference type="PROSITE" id="PS52004"/>
    </source>
</evidence>
<dbReference type="PROSITE" id="PS50075">
    <property type="entry name" value="CARRIER"/>
    <property type="match status" value="1"/>
</dbReference>
<dbReference type="PROSITE" id="PS52004">
    <property type="entry name" value="KS3_2"/>
    <property type="match status" value="1"/>
</dbReference>